<dbReference type="InterPro" id="IPR041895">
    <property type="entry name" value="ArdA_dom1"/>
</dbReference>
<accession>A0A4P6DWI0</accession>
<dbReference type="EMBL" id="CP035464">
    <property type="protein sequence ID" value="QAY33034.1"/>
    <property type="molecule type" value="Genomic_DNA"/>
</dbReference>
<evidence type="ECO:0000256" key="1">
    <source>
        <dbReference type="SAM" id="MobiDB-lite"/>
    </source>
</evidence>
<dbReference type="KEGG" id="bgx:ESN35_06170"/>
<sequence length="361" mass="38908">MLDRGGTMADEKITVYVANLGRYDEGVLQGGWLELPVGDAELNRFLKDTVGLDDRYEEYAIHDYERNGLVSAFDIAIGEHSSLHDLNLLAQVVEARSGEDSSVIEEVAGAREAGAVSGDPLALANLAMQSDDIPFNAYEADGDFDSLEERYAYSLVESGTAPEVKEVLDGPLGGYFDMERWGRDASMDVTLCENGYYDNQQESPDETMYSRDELREYVAENRAADPPRPFSLESLVGEHESIAEYTLTGDGTNWGSPSYRCIIADGSTDIAAALEDTLGRIIADRAEAGADDADKVIRETMGAERFDDASDIGAGSIIDRGWALPGAITSFDRVSPSPSGLDPADPMNIAMTGDPASGLAL</sequence>
<gene>
    <name evidence="2" type="ORF">ESN35_06170</name>
</gene>
<name>A0A4P6DWI0_9BIFI</name>
<dbReference type="Proteomes" id="UP000293589">
    <property type="component" value="Chromosome"/>
</dbReference>
<protein>
    <submittedName>
        <fullName evidence="2">Antirestriction protein ArdA</fullName>
    </submittedName>
</protein>
<dbReference type="Pfam" id="PF07275">
    <property type="entry name" value="ArdA"/>
    <property type="match status" value="1"/>
</dbReference>
<evidence type="ECO:0000313" key="2">
    <source>
        <dbReference type="EMBL" id="QAY33034.1"/>
    </source>
</evidence>
<feature type="region of interest" description="Disordered" evidence="1">
    <location>
        <begin position="334"/>
        <end position="361"/>
    </location>
</feature>
<dbReference type="AlphaFoldDB" id="A0A4P6DWI0"/>
<reference evidence="2 3" key="1">
    <citation type="submission" date="2019-01" db="EMBL/GenBank/DDBJ databases">
        <title>Complete genome sequence of Bifidobacterium gallinarum CACC 514.</title>
        <authorList>
            <person name="Jung M."/>
        </authorList>
    </citation>
    <scope>NUCLEOTIDE SEQUENCE [LARGE SCALE GENOMIC DNA]</scope>
    <source>
        <strain evidence="2 3">CACC 514</strain>
    </source>
</reference>
<proteinExistence type="predicted"/>
<dbReference type="InterPro" id="IPR009899">
    <property type="entry name" value="ArdA"/>
</dbReference>
<organism evidence="2 3">
    <name type="scientific">Bifidobacterium pullorum subsp. gallinarum</name>
    <dbReference type="NCBI Taxonomy" id="78344"/>
    <lineage>
        <taxon>Bacteria</taxon>
        <taxon>Bacillati</taxon>
        <taxon>Actinomycetota</taxon>
        <taxon>Actinomycetes</taxon>
        <taxon>Bifidobacteriales</taxon>
        <taxon>Bifidobacteriaceae</taxon>
        <taxon>Bifidobacterium</taxon>
    </lineage>
</organism>
<dbReference type="Gene3D" id="3.10.20.480">
    <property type="entry name" value="Antirestriction protein ArdA, domain 1"/>
    <property type="match status" value="1"/>
</dbReference>
<evidence type="ECO:0000313" key="3">
    <source>
        <dbReference type="Proteomes" id="UP000293589"/>
    </source>
</evidence>